<proteinExistence type="predicted"/>
<dbReference type="HOGENOM" id="CLU_189571_0_0_1"/>
<keyword evidence="3" id="KW-1185">Reference proteome</keyword>
<evidence type="ECO:0000313" key="2">
    <source>
        <dbReference type="EMBL" id="KIJ65279.1"/>
    </source>
</evidence>
<reference evidence="2 3" key="1">
    <citation type="submission" date="2014-04" db="EMBL/GenBank/DDBJ databases">
        <title>Evolutionary Origins and Diversification of the Mycorrhizal Mutualists.</title>
        <authorList>
            <consortium name="DOE Joint Genome Institute"/>
            <consortium name="Mycorrhizal Genomics Consortium"/>
            <person name="Kohler A."/>
            <person name="Kuo A."/>
            <person name="Nagy L.G."/>
            <person name="Floudas D."/>
            <person name="Copeland A."/>
            <person name="Barry K.W."/>
            <person name="Cichocki N."/>
            <person name="Veneault-Fourrey C."/>
            <person name="LaButti K."/>
            <person name="Lindquist E.A."/>
            <person name="Lipzen A."/>
            <person name="Lundell T."/>
            <person name="Morin E."/>
            <person name="Murat C."/>
            <person name="Riley R."/>
            <person name="Ohm R."/>
            <person name="Sun H."/>
            <person name="Tunlid A."/>
            <person name="Henrissat B."/>
            <person name="Grigoriev I.V."/>
            <person name="Hibbett D.S."/>
            <person name="Martin F."/>
        </authorList>
    </citation>
    <scope>NUCLEOTIDE SEQUENCE [LARGE SCALE GENOMIC DNA]</scope>
    <source>
        <strain evidence="2 3">MD-312</strain>
    </source>
</reference>
<feature type="non-terminal residue" evidence="2">
    <location>
        <position position="60"/>
    </location>
</feature>
<feature type="region of interest" description="Disordered" evidence="1">
    <location>
        <begin position="1"/>
        <end position="27"/>
    </location>
</feature>
<protein>
    <submittedName>
        <fullName evidence="2">Uncharacterized protein</fullName>
    </submittedName>
</protein>
<evidence type="ECO:0000256" key="1">
    <source>
        <dbReference type="SAM" id="MobiDB-lite"/>
    </source>
</evidence>
<dbReference type="OrthoDB" id="442970at2759"/>
<evidence type="ECO:0000313" key="3">
    <source>
        <dbReference type="Proteomes" id="UP000053820"/>
    </source>
</evidence>
<sequence length="60" mass="6697">MAEDKNAGGEGGEVKAVDGEDPGVKVDNDWGFMSHALQFPKDDGEEMRKVEWDYEVIDPR</sequence>
<dbReference type="EMBL" id="KN839844">
    <property type="protein sequence ID" value="KIJ65279.1"/>
    <property type="molecule type" value="Genomic_DNA"/>
</dbReference>
<name>A0A0C9VHY8_9AGAM</name>
<organism evidence="2 3">
    <name type="scientific">Hydnomerulius pinastri MD-312</name>
    <dbReference type="NCBI Taxonomy" id="994086"/>
    <lineage>
        <taxon>Eukaryota</taxon>
        <taxon>Fungi</taxon>
        <taxon>Dikarya</taxon>
        <taxon>Basidiomycota</taxon>
        <taxon>Agaricomycotina</taxon>
        <taxon>Agaricomycetes</taxon>
        <taxon>Agaricomycetidae</taxon>
        <taxon>Boletales</taxon>
        <taxon>Boletales incertae sedis</taxon>
        <taxon>Leucogyrophana</taxon>
    </lineage>
</organism>
<dbReference type="AlphaFoldDB" id="A0A0C9VHY8"/>
<accession>A0A0C9VHY8</accession>
<gene>
    <name evidence="2" type="ORF">HYDPIDRAFT_111198</name>
</gene>
<dbReference type="Proteomes" id="UP000053820">
    <property type="component" value="Unassembled WGS sequence"/>
</dbReference>